<evidence type="ECO:0000313" key="2">
    <source>
        <dbReference type="Proteomes" id="UP000708208"/>
    </source>
</evidence>
<gene>
    <name evidence="1" type="ORF">AFUS01_LOCUS34062</name>
</gene>
<protein>
    <submittedName>
        <fullName evidence="1">Uncharacterized protein</fullName>
    </submittedName>
</protein>
<dbReference type="Proteomes" id="UP000708208">
    <property type="component" value="Unassembled WGS sequence"/>
</dbReference>
<proteinExistence type="predicted"/>
<comment type="caution">
    <text evidence="1">The sequence shown here is derived from an EMBL/GenBank/DDBJ whole genome shotgun (WGS) entry which is preliminary data.</text>
</comment>
<reference evidence="1" key="1">
    <citation type="submission" date="2021-06" db="EMBL/GenBank/DDBJ databases">
        <authorList>
            <person name="Hodson N. C."/>
            <person name="Mongue J. A."/>
            <person name="Jaron S. K."/>
        </authorList>
    </citation>
    <scope>NUCLEOTIDE SEQUENCE</scope>
</reference>
<dbReference type="EMBL" id="CAJVCH010530858">
    <property type="protein sequence ID" value="CAG7823872.1"/>
    <property type="molecule type" value="Genomic_DNA"/>
</dbReference>
<dbReference type="AlphaFoldDB" id="A0A8J2PCM2"/>
<evidence type="ECO:0000313" key="1">
    <source>
        <dbReference type="EMBL" id="CAG7823872.1"/>
    </source>
</evidence>
<accession>A0A8J2PCM2</accession>
<name>A0A8J2PCM2_9HEXA</name>
<sequence>MEVVQFQALTFTSIKVKRARVAYILKGLRQTYYIVVKILLVFSRDPHHSAPRTVDTSTFQHLCIFTYSSGWVRCVELGGIMTKNS</sequence>
<organism evidence="1 2">
    <name type="scientific">Allacma fusca</name>
    <dbReference type="NCBI Taxonomy" id="39272"/>
    <lineage>
        <taxon>Eukaryota</taxon>
        <taxon>Metazoa</taxon>
        <taxon>Ecdysozoa</taxon>
        <taxon>Arthropoda</taxon>
        <taxon>Hexapoda</taxon>
        <taxon>Collembola</taxon>
        <taxon>Symphypleona</taxon>
        <taxon>Sminthuridae</taxon>
        <taxon>Allacma</taxon>
    </lineage>
</organism>
<keyword evidence="2" id="KW-1185">Reference proteome</keyword>